<dbReference type="AlphaFoldDB" id="A0A0D2N140"/>
<dbReference type="RefSeq" id="XP_013899030.1">
    <property type="nucleotide sequence ID" value="XM_014043576.1"/>
</dbReference>
<dbReference type="GeneID" id="25740829"/>
<reference evidence="1 2" key="1">
    <citation type="journal article" date="2013" name="BMC Genomics">
        <title>Reconstruction of the lipid metabolism for the microalga Monoraphidium neglectum from its genome sequence reveals characteristics suitable for biofuel production.</title>
        <authorList>
            <person name="Bogen C."/>
            <person name="Al-Dilaimi A."/>
            <person name="Albersmeier A."/>
            <person name="Wichmann J."/>
            <person name="Grundmann M."/>
            <person name="Rupp O."/>
            <person name="Lauersen K.J."/>
            <person name="Blifernez-Klassen O."/>
            <person name="Kalinowski J."/>
            <person name="Goesmann A."/>
            <person name="Mussgnug J.H."/>
            <person name="Kruse O."/>
        </authorList>
    </citation>
    <scope>NUCLEOTIDE SEQUENCE [LARGE SCALE GENOMIC DNA]</scope>
    <source>
        <strain evidence="1 2">SAG 48.87</strain>
    </source>
</reference>
<dbReference type="STRING" id="145388.A0A0D2N140"/>
<gene>
    <name evidence="1" type="ORF">MNEG_7953</name>
</gene>
<dbReference type="Proteomes" id="UP000054498">
    <property type="component" value="Unassembled WGS sequence"/>
</dbReference>
<proteinExistence type="predicted"/>
<accession>A0A0D2N140</accession>
<keyword evidence="2" id="KW-1185">Reference proteome</keyword>
<organism evidence="1 2">
    <name type="scientific">Monoraphidium neglectum</name>
    <dbReference type="NCBI Taxonomy" id="145388"/>
    <lineage>
        <taxon>Eukaryota</taxon>
        <taxon>Viridiplantae</taxon>
        <taxon>Chlorophyta</taxon>
        <taxon>core chlorophytes</taxon>
        <taxon>Chlorophyceae</taxon>
        <taxon>CS clade</taxon>
        <taxon>Sphaeropleales</taxon>
        <taxon>Selenastraceae</taxon>
        <taxon>Monoraphidium</taxon>
    </lineage>
</organism>
<dbReference type="EMBL" id="KK101679">
    <property type="protein sequence ID" value="KIZ00011.1"/>
    <property type="molecule type" value="Genomic_DNA"/>
</dbReference>
<evidence type="ECO:0000313" key="1">
    <source>
        <dbReference type="EMBL" id="KIZ00011.1"/>
    </source>
</evidence>
<dbReference type="InterPro" id="IPR027417">
    <property type="entry name" value="P-loop_NTPase"/>
</dbReference>
<dbReference type="KEGG" id="mng:MNEG_7953"/>
<sequence length="212" mass="22710">MLADQSALAAAHPDNRLLQLRGNAGSHDLQLGTDTLRQLRGLTRAGDSAAVPRYDKSAFGGRGDRADPSTWPTVQGPLDVVLFEGWMLGFAPVGADTAGAVEGALSQVDAALAAYRDAWDSAVDSWLVIRIGDPQWVFGWRLQAEQRMRAAGKPGMTDEQIADFVSRYMPAYQAYLPGLYARGPTTARAGRTLILEVDHARAPVAAQPAPVL</sequence>
<evidence type="ECO:0000313" key="2">
    <source>
        <dbReference type="Proteomes" id="UP000054498"/>
    </source>
</evidence>
<protein>
    <submittedName>
        <fullName evidence="1">Uncharacterized protein</fullName>
    </submittedName>
</protein>
<dbReference type="Gene3D" id="3.40.50.300">
    <property type="entry name" value="P-loop containing nucleotide triphosphate hydrolases"/>
    <property type="match status" value="1"/>
</dbReference>
<dbReference type="OrthoDB" id="347435at2759"/>
<name>A0A0D2N140_9CHLO</name>